<dbReference type="AlphaFoldDB" id="A0AAE1AE76"/>
<name>A0AAE1AE76_9GAST</name>
<dbReference type="EMBL" id="JAWDGP010002022">
    <property type="protein sequence ID" value="KAK3786007.1"/>
    <property type="molecule type" value="Genomic_DNA"/>
</dbReference>
<organism evidence="2 3">
    <name type="scientific">Elysia crispata</name>
    <name type="common">lettuce slug</name>
    <dbReference type="NCBI Taxonomy" id="231223"/>
    <lineage>
        <taxon>Eukaryota</taxon>
        <taxon>Metazoa</taxon>
        <taxon>Spiralia</taxon>
        <taxon>Lophotrochozoa</taxon>
        <taxon>Mollusca</taxon>
        <taxon>Gastropoda</taxon>
        <taxon>Heterobranchia</taxon>
        <taxon>Euthyneura</taxon>
        <taxon>Panpulmonata</taxon>
        <taxon>Sacoglossa</taxon>
        <taxon>Placobranchoidea</taxon>
        <taxon>Plakobranchidae</taxon>
        <taxon>Elysia</taxon>
    </lineage>
</organism>
<dbReference type="SUPFAM" id="SSF53784">
    <property type="entry name" value="Phosphofructokinase"/>
    <property type="match status" value="1"/>
</dbReference>
<comment type="caution">
    <text evidence="2">The sequence shown here is derived from an EMBL/GenBank/DDBJ whole genome shotgun (WGS) entry which is preliminary data.</text>
</comment>
<evidence type="ECO:0000256" key="1">
    <source>
        <dbReference type="ARBA" id="ARBA00048070"/>
    </source>
</evidence>
<evidence type="ECO:0000313" key="3">
    <source>
        <dbReference type="Proteomes" id="UP001283361"/>
    </source>
</evidence>
<dbReference type="GO" id="GO:0005945">
    <property type="term" value="C:6-phosphofructokinase complex"/>
    <property type="evidence" value="ECO:0007669"/>
    <property type="project" value="TreeGrafter"/>
</dbReference>
<dbReference type="GO" id="GO:0016208">
    <property type="term" value="F:AMP binding"/>
    <property type="evidence" value="ECO:0007669"/>
    <property type="project" value="TreeGrafter"/>
</dbReference>
<keyword evidence="3" id="KW-1185">Reference proteome</keyword>
<dbReference type="PANTHER" id="PTHR13697">
    <property type="entry name" value="PHOSPHOFRUCTOKINASE"/>
    <property type="match status" value="1"/>
</dbReference>
<accession>A0AAE1AE76</accession>
<dbReference type="GO" id="GO:0006002">
    <property type="term" value="P:fructose 6-phosphate metabolic process"/>
    <property type="evidence" value="ECO:0007669"/>
    <property type="project" value="TreeGrafter"/>
</dbReference>
<dbReference type="Gene3D" id="3.40.50.460">
    <property type="entry name" value="Phosphofructokinase domain"/>
    <property type="match status" value="1"/>
</dbReference>
<dbReference type="GO" id="GO:0048029">
    <property type="term" value="F:monosaccharide binding"/>
    <property type="evidence" value="ECO:0007669"/>
    <property type="project" value="TreeGrafter"/>
</dbReference>
<reference evidence="2" key="1">
    <citation type="journal article" date="2023" name="G3 (Bethesda)">
        <title>A reference genome for the long-term kleptoplast-retaining sea slug Elysia crispata morphotype clarki.</title>
        <authorList>
            <person name="Eastman K.E."/>
            <person name="Pendleton A.L."/>
            <person name="Shaikh M.A."/>
            <person name="Suttiyut T."/>
            <person name="Ogas R."/>
            <person name="Tomko P."/>
            <person name="Gavelis G."/>
            <person name="Widhalm J.R."/>
            <person name="Wisecaver J.H."/>
        </authorList>
    </citation>
    <scope>NUCLEOTIDE SEQUENCE</scope>
    <source>
        <strain evidence="2">ECLA1</strain>
    </source>
</reference>
<gene>
    <name evidence="2" type="ORF">RRG08_001183</name>
</gene>
<comment type="catalytic activity">
    <reaction evidence="1">
        <text>beta-D-fructose 6-phosphate + ATP = beta-D-fructose 1,6-bisphosphate + ADP + H(+)</text>
        <dbReference type="Rhea" id="RHEA:16109"/>
        <dbReference type="ChEBI" id="CHEBI:15378"/>
        <dbReference type="ChEBI" id="CHEBI:30616"/>
        <dbReference type="ChEBI" id="CHEBI:32966"/>
        <dbReference type="ChEBI" id="CHEBI:57634"/>
        <dbReference type="ChEBI" id="CHEBI:456216"/>
        <dbReference type="EC" id="2.7.1.11"/>
    </reaction>
</comment>
<dbReference type="InterPro" id="IPR035966">
    <property type="entry name" value="PKF_sf"/>
</dbReference>
<dbReference type="GO" id="GO:0042802">
    <property type="term" value="F:identical protein binding"/>
    <property type="evidence" value="ECO:0007669"/>
    <property type="project" value="TreeGrafter"/>
</dbReference>
<dbReference type="GO" id="GO:0005524">
    <property type="term" value="F:ATP binding"/>
    <property type="evidence" value="ECO:0007669"/>
    <property type="project" value="TreeGrafter"/>
</dbReference>
<sequence>MPSCSLLKIDTCVTVPGHVQRRGSPSAFDRILGSKMDTEVALAQTDASPYTPDCNSIVRIPLMECEKRLAGCTIKYIYACLNSVDTERSFSIYDVFSERQETKSQ</sequence>
<proteinExistence type="predicted"/>
<protein>
    <submittedName>
        <fullName evidence="2">Uncharacterized protein</fullName>
    </submittedName>
</protein>
<dbReference type="GO" id="GO:0003872">
    <property type="term" value="F:6-phosphofructokinase activity"/>
    <property type="evidence" value="ECO:0007669"/>
    <property type="project" value="UniProtKB-EC"/>
</dbReference>
<dbReference type="GO" id="GO:0061621">
    <property type="term" value="P:canonical glycolysis"/>
    <property type="evidence" value="ECO:0007669"/>
    <property type="project" value="TreeGrafter"/>
</dbReference>
<dbReference type="GO" id="GO:0030388">
    <property type="term" value="P:fructose 1,6-bisphosphate metabolic process"/>
    <property type="evidence" value="ECO:0007669"/>
    <property type="project" value="TreeGrafter"/>
</dbReference>
<dbReference type="Proteomes" id="UP001283361">
    <property type="component" value="Unassembled WGS sequence"/>
</dbReference>
<evidence type="ECO:0000313" key="2">
    <source>
        <dbReference type="EMBL" id="KAK3786007.1"/>
    </source>
</evidence>
<dbReference type="Gene3D" id="3.40.50.450">
    <property type="match status" value="1"/>
</dbReference>
<dbReference type="GO" id="GO:0070095">
    <property type="term" value="F:fructose-6-phosphate binding"/>
    <property type="evidence" value="ECO:0007669"/>
    <property type="project" value="TreeGrafter"/>
</dbReference>
<dbReference type="PANTHER" id="PTHR13697:SF4">
    <property type="entry name" value="ATP-DEPENDENT 6-PHOSPHOFRUCTOKINASE"/>
    <property type="match status" value="1"/>
</dbReference>